<evidence type="ECO:0000313" key="3">
    <source>
        <dbReference type="Proteomes" id="UP000784294"/>
    </source>
</evidence>
<proteinExistence type="predicted"/>
<dbReference type="Proteomes" id="UP000784294">
    <property type="component" value="Unassembled WGS sequence"/>
</dbReference>
<accession>A0A3S5BV18</accession>
<dbReference type="EMBL" id="CAAALY010042826">
    <property type="protein sequence ID" value="VEL19703.1"/>
    <property type="molecule type" value="Genomic_DNA"/>
</dbReference>
<sequence length="339" mass="36981">MPVGLFTEFSGFDAVVMKRILRRALQIVSRLAKCTHGTIRLPSRLPTHGWGVECKERLCQAGLRVGHVLESEGQTSETSSFDRYTLAHPAHQTLSHWRMQSCAPPRPLRAPDARSDWSAPTSQGSTPTVTVQCLRPGPVWPEIGISTGRVRLASAKVSTSLCRFGGLFLSGHQRTMAPFSGSHLHPPSRSTPSFVAVVTTSAPRPTCVLPCPPIRPSDGRYQQFQSVSCVCVYVFVCMLAPEHTDSRQKSVLVGNGALANGINSRAERHETPLSPTHPPTNLYASVGRFVPGHECRIARWLVQIRAAAHASPARLRAPDHPTTPTSSGPRYRRAGSRVE</sequence>
<comment type="caution">
    <text evidence="2">The sequence shown here is derived from an EMBL/GenBank/DDBJ whole genome shotgun (WGS) entry which is preliminary data.</text>
</comment>
<name>A0A3S5BV18_9PLAT</name>
<evidence type="ECO:0000256" key="1">
    <source>
        <dbReference type="SAM" id="MobiDB-lite"/>
    </source>
</evidence>
<feature type="compositionally biased region" description="Basic residues" evidence="1">
    <location>
        <begin position="330"/>
        <end position="339"/>
    </location>
</feature>
<feature type="region of interest" description="Disordered" evidence="1">
    <location>
        <begin position="102"/>
        <end position="128"/>
    </location>
</feature>
<feature type="region of interest" description="Disordered" evidence="1">
    <location>
        <begin position="311"/>
        <end position="339"/>
    </location>
</feature>
<evidence type="ECO:0000313" key="2">
    <source>
        <dbReference type="EMBL" id="VEL19703.1"/>
    </source>
</evidence>
<protein>
    <submittedName>
        <fullName evidence="2">Uncharacterized protein</fullName>
    </submittedName>
</protein>
<feature type="compositionally biased region" description="Polar residues" evidence="1">
    <location>
        <begin position="118"/>
        <end position="128"/>
    </location>
</feature>
<reference evidence="2" key="1">
    <citation type="submission" date="2018-11" db="EMBL/GenBank/DDBJ databases">
        <authorList>
            <consortium name="Pathogen Informatics"/>
        </authorList>
    </citation>
    <scope>NUCLEOTIDE SEQUENCE</scope>
</reference>
<dbReference type="AlphaFoldDB" id="A0A3S5BV18"/>
<organism evidence="2 3">
    <name type="scientific">Protopolystoma xenopodis</name>
    <dbReference type="NCBI Taxonomy" id="117903"/>
    <lineage>
        <taxon>Eukaryota</taxon>
        <taxon>Metazoa</taxon>
        <taxon>Spiralia</taxon>
        <taxon>Lophotrochozoa</taxon>
        <taxon>Platyhelminthes</taxon>
        <taxon>Monogenea</taxon>
        <taxon>Polyopisthocotylea</taxon>
        <taxon>Polystomatidea</taxon>
        <taxon>Polystomatidae</taxon>
        <taxon>Protopolystoma</taxon>
    </lineage>
</organism>
<gene>
    <name evidence="2" type="ORF">PXEA_LOCUS13143</name>
</gene>
<keyword evidence="3" id="KW-1185">Reference proteome</keyword>